<proteinExistence type="predicted"/>
<feature type="non-terminal residue" evidence="1">
    <location>
        <position position="1"/>
    </location>
</feature>
<protein>
    <recommendedName>
        <fullName evidence="2">Acyl-CoA dehydrogenase/oxidase C-terminal domain-containing protein</fullName>
    </recommendedName>
</protein>
<organism evidence="1">
    <name type="scientific">marine metagenome</name>
    <dbReference type="NCBI Taxonomy" id="408172"/>
    <lineage>
        <taxon>unclassified sequences</taxon>
        <taxon>metagenomes</taxon>
        <taxon>ecological metagenomes</taxon>
    </lineage>
</organism>
<gene>
    <name evidence="1" type="ORF">METZ01_LOCUS502678</name>
</gene>
<accession>A0A383DZR6</accession>
<name>A0A383DZR6_9ZZZZ</name>
<reference evidence="1" key="1">
    <citation type="submission" date="2018-05" db="EMBL/GenBank/DDBJ databases">
        <authorList>
            <person name="Lanie J.A."/>
            <person name="Ng W.-L."/>
            <person name="Kazmierczak K.M."/>
            <person name="Andrzejewski T.M."/>
            <person name="Davidsen T.M."/>
            <person name="Wayne K.J."/>
            <person name="Tettelin H."/>
            <person name="Glass J.I."/>
            <person name="Rusch D."/>
            <person name="Podicherti R."/>
            <person name="Tsui H.-C.T."/>
            <person name="Winkler M.E."/>
        </authorList>
    </citation>
    <scope>NUCLEOTIDE SEQUENCE</scope>
</reference>
<sequence>VSIAGGTDEVQRNIIGERVLALPKEPDPYKGASWDSVPRN</sequence>
<evidence type="ECO:0008006" key="2">
    <source>
        <dbReference type="Google" id="ProtNLM"/>
    </source>
</evidence>
<dbReference type="AlphaFoldDB" id="A0A383DZR6"/>
<dbReference type="EMBL" id="UINC01221475">
    <property type="protein sequence ID" value="SVE49824.1"/>
    <property type="molecule type" value="Genomic_DNA"/>
</dbReference>
<dbReference type="Gene3D" id="1.20.140.10">
    <property type="entry name" value="Butyryl-CoA Dehydrogenase, subunit A, domain 3"/>
    <property type="match status" value="1"/>
</dbReference>
<evidence type="ECO:0000313" key="1">
    <source>
        <dbReference type="EMBL" id="SVE49824.1"/>
    </source>
</evidence>